<dbReference type="Gene3D" id="3.40.50.300">
    <property type="entry name" value="P-loop containing nucleotide triphosphate hydrolases"/>
    <property type="match status" value="1"/>
</dbReference>
<dbReference type="GO" id="GO:0006355">
    <property type="term" value="P:regulation of DNA-templated transcription"/>
    <property type="evidence" value="ECO:0007669"/>
    <property type="project" value="InterPro"/>
</dbReference>
<dbReference type="GO" id="GO:0000160">
    <property type="term" value="P:phosphorelay signal transduction system"/>
    <property type="evidence" value="ECO:0007669"/>
    <property type="project" value="UniProtKB-KW"/>
</dbReference>
<name>S0G3B8_9BACT</name>
<dbReference type="FunFam" id="3.40.50.2300:FF:000018">
    <property type="entry name" value="DNA-binding transcriptional regulator NtrC"/>
    <property type="match status" value="1"/>
</dbReference>
<dbReference type="SUPFAM" id="SSF52172">
    <property type="entry name" value="CheY-like"/>
    <property type="match status" value="1"/>
</dbReference>
<dbReference type="InterPro" id="IPR009057">
    <property type="entry name" value="Homeodomain-like_sf"/>
</dbReference>
<keyword evidence="3 11" id="KW-0597">Phosphoprotein</keyword>
<comment type="caution">
    <text evidence="14">The sequence shown here is derived from an EMBL/GenBank/DDBJ whole genome shotgun (WGS) entry which is preliminary data.</text>
</comment>
<dbReference type="InterPro" id="IPR027417">
    <property type="entry name" value="P-loop_NTPase"/>
</dbReference>
<dbReference type="InterPro" id="IPR025662">
    <property type="entry name" value="Sigma_54_int_dom_ATP-bd_1"/>
</dbReference>
<evidence type="ECO:0000256" key="2">
    <source>
        <dbReference type="ARBA" id="ARBA00022490"/>
    </source>
</evidence>
<gene>
    <name evidence="14" type="primary">zraR1</name>
    <name evidence="14" type="ORF">Dpo_3c01160</name>
</gene>
<dbReference type="InterPro" id="IPR025943">
    <property type="entry name" value="Sigma_54_int_dom_ATP-bd_2"/>
</dbReference>
<dbReference type="CDD" id="cd00009">
    <property type="entry name" value="AAA"/>
    <property type="match status" value="1"/>
</dbReference>
<dbReference type="FunFam" id="3.40.50.300:FF:000006">
    <property type="entry name" value="DNA-binding transcriptional regulator NtrC"/>
    <property type="match status" value="1"/>
</dbReference>
<dbReference type="AlphaFoldDB" id="S0G3B8"/>
<dbReference type="InterPro" id="IPR001789">
    <property type="entry name" value="Sig_transdc_resp-reg_receiver"/>
</dbReference>
<evidence type="ECO:0000256" key="1">
    <source>
        <dbReference type="ARBA" id="ARBA00004496"/>
    </source>
</evidence>
<keyword evidence="4" id="KW-0547">Nucleotide-binding</keyword>
<sequence length="463" mass="51719">MKGNILIVDDDTAHLSMLQTVLKSLGHTIDSAVDGEDAISGVKQTPYDLVLMDVRMANIGGMEALEKIKTFNPAIPIIIMTAYSSVDKAVEAMKLGAYDYLTKPLNFDDLKITIDRAMSHLQLTRENADLKKKLSSDTGFSRIIGSSSAMKHVMETAKIAAPTDATILISGESGTGKELFAKAIHDHSTRNKNQLISVNCAALNETLLESELFGHEKGAFTGADKKRDGLFLHADKGTIFLDEIGEIPLSMQVKLLRAIQEREIQRVGSDRPIRIDVRIIVATNKHLEQEMKDGRFREDLFYRLNVINIRIPSLKERTDDIPMLAQHFLTRYSQKNRKPFKGFTPVAMDAMIKHPWPGNVRELENTVERAVILSMGQYISEKDLPGTVMENYRPNHDPANSLPELGGRSLDDIETMALTETLKQTGGNKTEAAKLLHITRTTLNNKIKKYHLDLDHILSPRPD</sequence>
<dbReference type="FunFam" id="1.10.8.60:FF:000014">
    <property type="entry name" value="DNA-binding transcriptional regulator NtrC"/>
    <property type="match status" value="1"/>
</dbReference>
<dbReference type="SMART" id="SM00448">
    <property type="entry name" value="REC"/>
    <property type="match status" value="1"/>
</dbReference>
<proteinExistence type="predicted"/>
<evidence type="ECO:0000256" key="4">
    <source>
        <dbReference type="ARBA" id="ARBA00022741"/>
    </source>
</evidence>
<evidence type="ECO:0000256" key="9">
    <source>
        <dbReference type="ARBA" id="ARBA00023159"/>
    </source>
</evidence>
<evidence type="ECO:0000313" key="14">
    <source>
        <dbReference type="EMBL" id="EMS79974.1"/>
    </source>
</evidence>
<reference evidence="14 15" key="1">
    <citation type="journal article" date="2013" name="Genome Announc.">
        <title>Draft Genome Sequence of Desulfotignum phosphitoxidans DSM 13687 Strain FiPS-3.</title>
        <authorList>
            <person name="Poehlein A."/>
            <person name="Daniel R."/>
            <person name="Simeonova D.D."/>
        </authorList>
    </citation>
    <scope>NUCLEOTIDE SEQUENCE [LARGE SCALE GENOMIC DNA]</scope>
    <source>
        <strain evidence="14 15">DSM 13687</strain>
    </source>
</reference>
<dbReference type="PROSITE" id="PS50045">
    <property type="entry name" value="SIGMA54_INTERACT_4"/>
    <property type="match status" value="1"/>
</dbReference>
<evidence type="ECO:0000256" key="6">
    <source>
        <dbReference type="ARBA" id="ARBA00023012"/>
    </source>
</evidence>
<evidence type="ECO:0000256" key="10">
    <source>
        <dbReference type="ARBA" id="ARBA00023163"/>
    </source>
</evidence>
<keyword evidence="5" id="KW-0067">ATP-binding</keyword>
<dbReference type="InterPro" id="IPR011006">
    <property type="entry name" value="CheY-like_superfamily"/>
</dbReference>
<evidence type="ECO:0000256" key="5">
    <source>
        <dbReference type="ARBA" id="ARBA00022840"/>
    </source>
</evidence>
<dbReference type="SUPFAM" id="SSF46689">
    <property type="entry name" value="Homeodomain-like"/>
    <property type="match status" value="1"/>
</dbReference>
<dbReference type="Proteomes" id="UP000014216">
    <property type="component" value="Unassembled WGS sequence"/>
</dbReference>
<keyword evidence="8" id="KW-0238">DNA-binding</keyword>
<dbReference type="InterPro" id="IPR058031">
    <property type="entry name" value="AAA_lid_NorR"/>
</dbReference>
<evidence type="ECO:0000256" key="11">
    <source>
        <dbReference type="PROSITE-ProRule" id="PRU00169"/>
    </source>
</evidence>
<dbReference type="InterPro" id="IPR025944">
    <property type="entry name" value="Sigma_54_int_dom_CS"/>
</dbReference>
<dbReference type="PRINTS" id="PR01590">
    <property type="entry name" value="HTHFIS"/>
</dbReference>
<dbReference type="Gene3D" id="1.10.10.60">
    <property type="entry name" value="Homeodomain-like"/>
    <property type="match status" value="1"/>
</dbReference>
<dbReference type="PANTHER" id="PTHR32071:SF117">
    <property type="entry name" value="PTS-DEPENDENT DIHYDROXYACETONE KINASE OPERON REGULATORY PROTEIN-RELATED"/>
    <property type="match status" value="1"/>
</dbReference>
<dbReference type="PANTHER" id="PTHR32071">
    <property type="entry name" value="TRANSCRIPTIONAL REGULATORY PROTEIN"/>
    <property type="match status" value="1"/>
</dbReference>
<dbReference type="Gene3D" id="3.40.50.2300">
    <property type="match status" value="1"/>
</dbReference>
<evidence type="ECO:0000256" key="7">
    <source>
        <dbReference type="ARBA" id="ARBA00023015"/>
    </source>
</evidence>
<keyword evidence="7" id="KW-0805">Transcription regulation</keyword>
<evidence type="ECO:0000313" key="15">
    <source>
        <dbReference type="Proteomes" id="UP000014216"/>
    </source>
</evidence>
<dbReference type="OrthoDB" id="9763792at2"/>
<dbReference type="InterPro" id="IPR002197">
    <property type="entry name" value="HTH_Fis"/>
</dbReference>
<dbReference type="InterPro" id="IPR003593">
    <property type="entry name" value="AAA+_ATPase"/>
</dbReference>
<organism evidence="14 15">
    <name type="scientific">Desulfotignum phosphitoxidans DSM 13687</name>
    <dbReference type="NCBI Taxonomy" id="1286635"/>
    <lineage>
        <taxon>Bacteria</taxon>
        <taxon>Pseudomonadati</taxon>
        <taxon>Thermodesulfobacteriota</taxon>
        <taxon>Desulfobacteria</taxon>
        <taxon>Desulfobacterales</taxon>
        <taxon>Desulfobacteraceae</taxon>
        <taxon>Desulfotignum</taxon>
    </lineage>
</organism>
<keyword evidence="2" id="KW-0963">Cytoplasm</keyword>
<comment type="subcellular location">
    <subcellularLocation>
        <location evidence="1">Cytoplasm</location>
    </subcellularLocation>
</comment>
<dbReference type="Pfam" id="PF02954">
    <property type="entry name" value="HTH_8"/>
    <property type="match status" value="1"/>
</dbReference>
<evidence type="ECO:0000256" key="3">
    <source>
        <dbReference type="ARBA" id="ARBA00022553"/>
    </source>
</evidence>
<dbReference type="Gene3D" id="1.10.8.60">
    <property type="match status" value="1"/>
</dbReference>
<dbReference type="GO" id="GO:0005524">
    <property type="term" value="F:ATP binding"/>
    <property type="evidence" value="ECO:0007669"/>
    <property type="project" value="UniProtKB-KW"/>
</dbReference>
<accession>S0G3B8</accession>
<dbReference type="PROSITE" id="PS50110">
    <property type="entry name" value="RESPONSE_REGULATORY"/>
    <property type="match status" value="1"/>
</dbReference>
<dbReference type="RefSeq" id="WP_006965302.1">
    <property type="nucleotide sequence ID" value="NZ_APJX01000003.1"/>
</dbReference>
<feature type="domain" description="Sigma-54 factor interaction" evidence="12">
    <location>
        <begin position="143"/>
        <end position="372"/>
    </location>
</feature>
<dbReference type="Pfam" id="PF25601">
    <property type="entry name" value="AAA_lid_14"/>
    <property type="match status" value="1"/>
</dbReference>
<evidence type="ECO:0000256" key="8">
    <source>
        <dbReference type="ARBA" id="ARBA00023125"/>
    </source>
</evidence>
<keyword evidence="10" id="KW-0804">Transcription</keyword>
<dbReference type="PROSITE" id="PS00676">
    <property type="entry name" value="SIGMA54_INTERACT_2"/>
    <property type="match status" value="1"/>
</dbReference>
<dbReference type="GO" id="GO:0005737">
    <property type="term" value="C:cytoplasm"/>
    <property type="evidence" value="ECO:0007669"/>
    <property type="project" value="UniProtKB-SubCell"/>
</dbReference>
<keyword evidence="9" id="KW-0010">Activator</keyword>
<protein>
    <submittedName>
        <fullName evidence="14">Transcriptional regulatory protein ZraR</fullName>
    </submittedName>
</protein>
<dbReference type="PROSITE" id="PS00675">
    <property type="entry name" value="SIGMA54_INTERACT_1"/>
    <property type="match status" value="1"/>
</dbReference>
<evidence type="ECO:0000259" key="13">
    <source>
        <dbReference type="PROSITE" id="PS50110"/>
    </source>
</evidence>
<feature type="domain" description="Response regulatory" evidence="13">
    <location>
        <begin position="4"/>
        <end position="118"/>
    </location>
</feature>
<dbReference type="PROSITE" id="PS00688">
    <property type="entry name" value="SIGMA54_INTERACT_3"/>
    <property type="match status" value="1"/>
</dbReference>
<evidence type="ECO:0000259" key="12">
    <source>
        <dbReference type="PROSITE" id="PS50045"/>
    </source>
</evidence>
<feature type="modified residue" description="4-aspartylphosphate" evidence="11">
    <location>
        <position position="53"/>
    </location>
</feature>
<dbReference type="EMBL" id="APJX01000003">
    <property type="protein sequence ID" value="EMS79974.1"/>
    <property type="molecule type" value="Genomic_DNA"/>
</dbReference>
<keyword evidence="15" id="KW-1185">Reference proteome</keyword>
<dbReference type="Pfam" id="PF00158">
    <property type="entry name" value="Sigma54_activat"/>
    <property type="match status" value="1"/>
</dbReference>
<dbReference type="InterPro" id="IPR002078">
    <property type="entry name" value="Sigma_54_int"/>
</dbReference>
<keyword evidence="6" id="KW-0902">Two-component regulatory system</keyword>
<dbReference type="GO" id="GO:0043565">
    <property type="term" value="F:sequence-specific DNA binding"/>
    <property type="evidence" value="ECO:0007669"/>
    <property type="project" value="InterPro"/>
</dbReference>
<dbReference type="SMART" id="SM00382">
    <property type="entry name" value="AAA"/>
    <property type="match status" value="1"/>
</dbReference>
<dbReference type="CDD" id="cd00156">
    <property type="entry name" value="REC"/>
    <property type="match status" value="1"/>
</dbReference>
<dbReference type="Pfam" id="PF00072">
    <property type="entry name" value="Response_reg"/>
    <property type="match status" value="1"/>
</dbReference>
<dbReference type="SUPFAM" id="SSF52540">
    <property type="entry name" value="P-loop containing nucleoside triphosphate hydrolases"/>
    <property type="match status" value="1"/>
</dbReference>
<dbReference type="PATRIC" id="fig|1286635.3.peg.1680"/>